<organism evidence="5 6">
    <name type="scientific">Vitrella brassicaformis (strain CCMP3155)</name>
    <dbReference type="NCBI Taxonomy" id="1169540"/>
    <lineage>
        <taxon>Eukaryota</taxon>
        <taxon>Sar</taxon>
        <taxon>Alveolata</taxon>
        <taxon>Colpodellida</taxon>
        <taxon>Vitrellaceae</taxon>
        <taxon>Vitrella</taxon>
    </lineage>
</organism>
<name>A0A0G4GFX0_VITBC</name>
<dbReference type="PANTHER" id="PTHR30620:SF77">
    <property type="entry name" value="LYSOSOMAL BETA GLUCOSIDASE-LIKE"/>
    <property type="match status" value="1"/>
</dbReference>
<dbReference type="GO" id="GO:0008422">
    <property type="term" value="F:beta-glucosidase activity"/>
    <property type="evidence" value="ECO:0007669"/>
    <property type="project" value="TreeGrafter"/>
</dbReference>
<feature type="domain" description="Glycoside hydrolase family 3 N-terminal" evidence="3">
    <location>
        <begin position="40"/>
        <end position="310"/>
    </location>
</feature>
<dbReference type="InterPro" id="IPR051915">
    <property type="entry name" value="Cellulose_Degrad_GH3"/>
</dbReference>
<evidence type="ECO:0000313" key="5">
    <source>
        <dbReference type="EMBL" id="CEM28413.1"/>
    </source>
</evidence>
<feature type="domain" description="Glycoside hydrolase family 3 C-terminal" evidence="4">
    <location>
        <begin position="353"/>
        <end position="578"/>
    </location>
</feature>
<dbReference type="STRING" id="1169540.A0A0G4GFX0"/>
<dbReference type="InterPro" id="IPR001764">
    <property type="entry name" value="Glyco_hydro_3_N"/>
</dbReference>
<dbReference type="EMBL" id="CDMY01000655">
    <property type="protein sequence ID" value="CEM28413.1"/>
    <property type="molecule type" value="Genomic_DNA"/>
</dbReference>
<dbReference type="InterPro" id="IPR017853">
    <property type="entry name" value="GH"/>
</dbReference>
<evidence type="ECO:0000259" key="4">
    <source>
        <dbReference type="Pfam" id="PF01915"/>
    </source>
</evidence>
<dbReference type="PhylomeDB" id="A0A0G4GFX0"/>
<dbReference type="Proteomes" id="UP000041254">
    <property type="component" value="Unassembled WGS sequence"/>
</dbReference>
<evidence type="ECO:0000256" key="1">
    <source>
        <dbReference type="ARBA" id="ARBA00022801"/>
    </source>
</evidence>
<gene>
    <name evidence="5" type="ORF">Vbra_6254</name>
</gene>
<dbReference type="Gene3D" id="3.20.20.300">
    <property type="entry name" value="Glycoside hydrolase, family 3, N-terminal domain"/>
    <property type="match status" value="1"/>
</dbReference>
<proteinExistence type="predicted"/>
<dbReference type="OrthoDB" id="416222at2759"/>
<dbReference type="Pfam" id="PF01915">
    <property type="entry name" value="Glyco_hydro_3_C"/>
    <property type="match status" value="1"/>
</dbReference>
<dbReference type="GO" id="GO:0009251">
    <property type="term" value="P:glucan catabolic process"/>
    <property type="evidence" value="ECO:0007669"/>
    <property type="project" value="TreeGrafter"/>
</dbReference>
<keyword evidence="1" id="KW-0378">Hydrolase</keyword>
<dbReference type="PANTHER" id="PTHR30620">
    <property type="entry name" value="PERIPLASMIC BETA-GLUCOSIDASE-RELATED"/>
    <property type="match status" value="1"/>
</dbReference>
<dbReference type="Pfam" id="PF00933">
    <property type="entry name" value="Glyco_hydro_3"/>
    <property type="match status" value="1"/>
</dbReference>
<dbReference type="VEuPathDB" id="CryptoDB:Vbra_6254"/>
<dbReference type="PRINTS" id="PR00133">
    <property type="entry name" value="GLHYDRLASE3"/>
</dbReference>
<dbReference type="InterPro" id="IPR002772">
    <property type="entry name" value="Glyco_hydro_3_C"/>
</dbReference>
<evidence type="ECO:0008006" key="7">
    <source>
        <dbReference type="Google" id="ProtNLM"/>
    </source>
</evidence>
<dbReference type="InterPro" id="IPR036881">
    <property type="entry name" value="Glyco_hydro_3_C_sf"/>
</dbReference>
<dbReference type="InParanoid" id="A0A0G4GFX0"/>
<evidence type="ECO:0000259" key="3">
    <source>
        <dbReference type="Pfam" id="PF00933"/>
    </source>
</evidence>
<reference evidence="5 6" key="1">
    <citation type="submission" date="2014-11" db="EMBL/GenBank/DDBJ databases">
        <authorList>
            <person name="Zhu J."/>
            <person name="Qi W."/>
            <person name="Song R."/>
        </authorList>
    </citation>
    <scope>NUCLEOTIDE SEQUENCE [LARGE SCALE GENOMIC DNA]</scope>
</reference>
<evidence type="ECO:0000313" key="6">
    <source>
        <dbReference type="Proteomes" id="UP000041254"/>
    </source>
</evidence>
<protein>
    <recommendedName>
        <fullName evidence="7">Glycoside hydrolase family 3 N-terminal domain-containing protein</fullName>
    </recommendedName>
</protein>
<dbReference type="SUPFAM" id="SSF51445">
    <property type="entry name" value="(Trans)glycosidases"/>
    <property type="match status" value="1"/>
</dbReference>
<dbReference type="SUPFAM" id="SSF52279">
    <property type="entry name" value="Beta-D-glucan exohydrolase, C-terminal domain"/>
    <property type="match status" value="1"/>
</dbReference>
<accession>A0A0G4GFX0</accession>
<keyword evidence="2" id="KW-0326">Glycosidase</keyword>
<dbReference type="AlphaFoldDB" id="A0A0G4GFX0"/>
<keyword evidence="6" id="KW-1185">Reference proteome</keyword>
<dbReference type="Gene3D" id="3.40.50.1700">
    <property type="entry name" value="Glycoside hydrolase family 3 C-terminal domain"/>
    <property type="match status" value="1"/>
</dbReference>
<evidence type="ECO:0000256" key="2">
    <source>
        <dbReference type="ARBA" id="ARBA00023295"/>
    </source>
</evidence>
<dbReference type="OMA" id="YEECPID"/>
<dbReference type="InterPro" id="IPR036962">
    <property type="entry name" value="Glyco_hydro_3_N_sf"/>
</dbReference>
<sequence length="622" mass="68157">MVISTDPVGEGPSSLEEYNVNVLWPLKEEDATIVQQTTKNNYQHSMQRKEGRRLGIPSITAIDAVHGLNTIGHATIFPHNIGLGCASDPDLMRRIGRVTALELRAVGFAWILAPVTAVSTDYRWGRTYESFSENGTVTANLVEAYINGLQEGAGTGTGVAAMCKHFLGDGGTLGGVVDGDTEMGEDELIGVHFRPFIGCFKAKVMSTMPSFNEINGIEMHQHYHYLTEILKGHFGFDGVVMSDWNAHADIPSCTLDSCPQGINAGIDMFLLSTVGGDHYSKFIEKTLQAVRNGTVPQSRIDDAARRVLRLKARLGMIGPGVNALDRIGDVNITAIGSPEHTAVAREAVQKSAVLLKNNGGVLPLKPRAGMRVLVMGKARWTYLACGGWTMAWQGQVNDDVFDRVDNSASLLEALQEHSNSNNYTVVDDEEGKGLLNSDYDVIVHVMAEDPYAEVYGDLDDGESLMHHRNESRSGRHTYPEDFIRLKHARDNAPTTPIITILYSGRPLYVSAEINLSDAFVAAWLPCKQAGPGLTDLLFGEVDFTGRLSMTWPAHPCQFNIRKGDGQQPLFPYSYGLSYEDTHPRKDMPLLDVIELDTCLNPCSDLDGEDITWESPDCNLGRS</sequence>